<dbReference type="PRINTS" id="PR00080">
    <property type="entry name" value="SDRFAMILY"/>
</dbReference>
<dbReference type="InterPro" id="IPR020904">
    <property type="entry name" value="Sc_DH/Rdtase_CS"/>
</dbReference>
<dbReference type="CDD" id="cd05233">
    <property type="entry name" value="SDR_c"/>
    <property type="match status" value="1"/>
</dbReference>
<comment type="caution">
    <text evidence="4">The sequence shown here is derived from an EMBL/GenBank/DDBJ whole genome shotgun (WGS) entry which is preliminary data.</text>
</comment>
<sequence>MPHAVVTGAASGMGRLMVERLLERGWTVSAVDLDTPALHELAGTAGVSAYPCDVSDPQLVRAAAAAVLAAHPRIDRLVTAAGIAVIGRLDDLDPERVARPMQVNYLGTVAWVHALLPALRESGGELVLFASLAGWIVTPGYGAYTASKFALVGYAETLALELRGSGITVRAVCPPAVRTPMIDGVIRDGQSAAAVERSRPLSPGQVIDAIEKSLRRRRAKIWVFPGPAGIVWRVRRLAPGLVNAATTRLGG</sequence>
<keyword evidence="2" id="KW-0560">Oxidoreductase</keyword>
<keyword evidence="5" id="KW-1185">Reference proteome</keyword>
<dbReference type="PANTHER" id="PTHR44196:SF1">
    <property type="entry name" value="DEHYDROGENASE_REDUCTASE SDR FAMILY MEMBER 7B"/>
    <property type="match status" value="1"/>
</dbReference>
<evidence type="ECO:0000256" key="3">
    <source>
        <dbReference type="RuleBase" id="RU000363"/>
    </source>
</evidence>
<dbReference type="SUPFAM" id="SSF51735">
    <property type="entry name" value="NAD(P)-binding Rossmann-fold domains"/>
    <property type="match status" value="1"/>
</dbReference>
<organism evidence="4 5">
    <name type="scientific">Nocardioides marmoriginsengisoli</name>
    <dbReference type="NCBI Taxonomy" id="661483"/>
    <lineage>
        <taxon>Bacteria</taxon>
        <taxon>Bacillati</taxon>
        <taxon>Actinomycetota</taxon>
        <taxon>Actinomycetes</taxon>
        <taxon>Propionibacteriales</taxon>
        <taxon>Nocardioidaceae</taxon>
        <taxon>Nocardioides</taxon>
    </lineage>
</organism>
<dbReference type="InterPro" id="IPR036291">
    <property type="entry name" value="NAD(P)-bd_dom_sf"/>
</dbReference>
<dbReference type="Pfam" id="PF00106">
    <property type="entry name" value="adh_short"/>
    <property type="match status" value="1"/>
</dbReference>
<gene>
    <name evidence="4" type="ORF">EFK50_17040</name>
</gene>
<evidence type="ECO:0000313" key="4">
    <source>
        <dbReference type="EMBL" id="RNL61085.1"/>
    </source>
</evidence>
<proteinExistence type="inferred from homology"/>
<dbReference type="RefSeq" id="WP_123228801.1">
    <property type="nucleotide sequence ID" value="NZ_RJSE01000008.1"/>
</dbReference>
<dbReference type="Gene3D" id="3.40.50.720">
    <property type="entry name" value="NAD(P)-binding Rossmann-like Domain"/>
    <property type="match status" value="1"/>
</dbReference>
<dbReference type="GO" id="GO:0016020">
    <property type="term" value="C:membrane"/>
    <property type="evidence" value="ECO:0007669"/>
    <property type="project" value="TreeGrafter"/>
</dbReference>
<comment type="similarity">
    <text evidence="1 3">Belongs to the short-chain dehydrogenases/reductases (SDR) family.</text>
</comment>
<dbReference type="InterPro" id="IPR002347">
    <property type="entry name" value="SDR_fam"/>
</dbReference>
<dbReference type="AlphaFoldDB" id="A0A3N0CCA7"/>
<dbReference type="EMBL" id="RJSE01000008">
    <property type="protein sequence ID" value="RNL61085.1"/>
    <property type="molecule type" value="Genomic_DNA"/>
</dbReference>
<dbReference type="OrthoDB" id="9792003at2"/>
<dbReference type="PANTHER" id="PTHR44196">
    <property type="entry name" value="DEHYDROGENASE/REDUCTASE SDR FAMILY MEMBER 7B"/>
    <property type="match status" value="1"/>
</dbReference>
<evidence type="ECO:0000313" key="5">
    <source>
        <dbReference type="Proteomes" id="UP000267128"/>
    </source>
</evidence>
<dbReference type="PROSITE" id="PS00061">
    <property type="entry name" value="ADH_SHORT"/>
    <property type="match status" value="1"/>
</dbReference>
<evidence type="ECO:0000256" key="1">
    <source>
        <dbReference type="ARBA" id="ARBA00006484"/>
    </source>
</evidence>
<evidence type="ECO:0000256" key="2">
    <source>
        <dbReference type="ARBA" id="ARBA00023002"/>
    </source>
</evidence>
<protein>
    <submittedName>
        <fullName evidence="4">SDR family oxidoreductase</fullName>
    </submittedName>
</protein>
<dbReference type="Proteomes" id="UP000267128">
    <property type="component" value="Unassembled WGS sequence"/>
</dbReference>
<reference evidence="4 5" key="1">
    <citation type="submission" date="2018-11" db="EMBL/GenBank/DDBJ databases">
        <authorList>
            <person name="Li F."/>
        </authorList>
    </citation>
    <scope>NUCLEOTIDE SEQUENCE [LARGE SCALE GENOMIC DNA]</scope>
    <source>
        <strain evidence="4 5">Gsoil 097</strain>
    </source>
</reference>
<name>A0A3N0CCA7_9ACTN</name>
<accession>A0A3N0CCA7</accession>
<dbReference type="GO" id="GO:0016491">
    <property type="term" value="F:oxidoreductase activity"/>
    <property type="evidence" value="ECO:0007669"/>
    <property type="project" value="UniProtKB-KW"/>
</dbReference>
<dbReference type="PRINTS" id="PR00081">
    <property type="entry name" value="GDHRDH"/>
</dbReference>